<evidence type="ECO:0000313" key="1">
    <source>
        <dbReference type="EMBL" id="QBK93694.1"/>
    </source>
</evidence>
<keyword evidence="1" id="KW-0812">Transmembrane</keyword>
<sequence length="354" mass="41500">MANITRTIFKLISKSIVDDKPNDVTKYLNKLPLESIPPDRTDTYLNNILVQCLNLNRRKCCKAVMRRFFKLNISEDTFSTFCHMFSSMKFSERLLSFVMKSHPKESFLDLAGQYIDNADSDENVIGLKRMDEVFGDQSLQTYELLFVSAYENETESIANYFADRVAIFSPYSNIPTWVKDFSNEDEKELPIENEFYIPWVYSKISKVKESNYIKLINDKLRRQDVENTEHDVDIFRILGPPNPPIRTSIPLASRNTVYDGPRMFICDQYDYNDDDIPFDWFQGSCEQCLMKIRRRWHSIRKPKAGGGWIGSYCSFSCIRYSEENENWMVMQMIDDLEKLMNELGIQDRRSAVAD</sequence>
<organism evidence="1">
    <name type="scientific">Pithovirus LCPAC406</name>
    <dbReference type="NCBI Taxonomy" id="2506599"/>
    <lineage>
        <taxon>Viruses</taxon>
        <taxon>Pithoviruses</taxon>
    </lineage>
</organism>
<reference evidence="1" key="1">
    <citation type="journal article" date="2019" name="MBio">
        <title>Virus Genomes from Deep Sea Sediments Expand the Ocean Megavirome and Support Independent Origins of Viral Gigantism.</title>
        <authorList>
            <person name="Backstrom D."/>
            <person name="Yutin N."/>
            <person name="Jorgensen S.L."/>
            <person name="Dharamshi J."/>
            <person name="Homa F."/>
            <person name="Zaremba-Niedwiedzka K."/>
            <person name="Spang A."/>
            <person name="Wolf Y.I."/>
            <person name="Koonin E.V."/>
            <person name="Ettema T.J."/>
        </authorList>
    </citation>
    <scope>NUCLEOTIDE SEQUENCE</scope>
</reference>
<name>A0A481ZCP5_9VIRU</name>
<dbReference type="EMBL" id="MK500604">
    <property type="protein sequence ID" value="QBK93694.1"/>
    <property type="molecule type" value="Genomic_DNA"/>
</dbReference>
<keyword evidence="1" id="KW-0472">Membrane</keyword>
<accession>A0A481ZCP5</accession>
<protein>
    <submittedName>
        <fullName evidence="1">Putative transmembrane protein</fullName>
    </submittedName>
</protein>
<gene>
    <name evidence="1" type="ORF">LCPAC406_00080</name>
</gene>
<proteinExistence type="predicted"/>